<dbReference type="GO" id="GO:0007165">
    <property type="term" value="P:signal transduction"/>
    <property type="evidence" value="ECO:0007669"/>
    <property type="project" value="InterPro"/>
</dbReference>
<dbReference type="SMART" id="SM01358">
    <property type="entry name" value="HBM"/>
    <property type="match status" value="1"/>
</dbReference>
<dbReference type="PROSITE" id="PS50885">
    <property type="entry name" value="HAMP"/>
    <property type="match status" value="1"/>
</dbReference>
<dbReference type="HOGENOM" id="CLU_859531_0_0_6"/>
<keyword evidence="6" id="KW-1185">Reference proteome</keyword>
<evidence type="ECO:0000259" key="4">
    <source>
        <dbReference type="PROSITE" id="PS50885"/>
    </source>
</evidence>
<dbReference type="SMART" id="SM00304">
    <property type="entry name" value="HAMP"/>
    <property type="match status" value="1"/>
</dbReference>
<dbReference type="Pfam" id="PF00672">
    <property type="entry name" value="HAMP"/>
    <property type="match status" value="1"/>
</dbReference>
<dbReference type="EMBL" id="CP003154">
    <property type="protein sequence ID" value="AFL74898.1"/>
    <property type="molecule type" value="Genomic_DNA"/>
</dbReference>
<feature type="transmembrane region" description="Helical" evidence="3">
    <location>
        <begin position="258"/>
        <end position="280"/>
    </location>
</feature>
<dbReference type="STRING" id="765911.Thivi_3014"/>
<dbReference type="PANTHER" id="PTHR43531:SF11">
    <property type="entry name" value="METHYL-ACCEPTING CHEMOTAXIS PROTEIN 3"/>
    <property type="match status" value="1"/>
</dbReference>
<gene>
    <name evidence="5" type="ordered locus">Thivi_3014</name>
</gene>
<dbReference type="InterPro" id="IPR003660">
    <property type="entry name" value="HAMP_dom"/>
</dbReference>
<dbReference type="KEGG" id="tvi:Thivi_3014"/>
<dbReference type="PANTHER" id="PTHR43531">
    <property type="entry name" value="PROTEIN ICFG"/>
    <property type="match status" value="1"/>
</dbReference>
<reference evidence="5 6" key="1">
    <citation type="submission" date="2012-06" db="EMBL/GenBank/DDBJ databases">
        <title>Complete sequence of Thiocystis violascens DSM 198.</title>
        <authorList>
            <consortium name="US DOE Joint Genome Institute"/>
            <person name="Lucas S."/>
            <person name="Han J."/>
            <person name="Lapidus A."/>
            <person name="Cheng J.-F."/>
            <person name="Goodwin L."/>
            <person name="Pitluck S."/>
            <person name="Peters L."/>
            <person name="Ovchinnikova G."/>
            <person name="Teshima H."/>
            <person name="Detter J.C."/>
            <person name="Han C."/>
            <person name="Tapia R."/>
            <person name="Land M."/>
            <person name="Hauser L."/>
            <person name="Kyrpides N."/>
            <person name="Ivanova N."/>
            <person name="Pagani I."/>
            <person name="Vogl K."/>
            <person name="Liu Z."/>
            <person name="Frigaard N.-U."/>
            <person name="Bryant D."/>
            <person name="Woyke T."/>
        </authorList>
    </citation>
    <scope>NUCLEOTIDE SEQUENCE [LARGE SCALE GENOMIC DNA]</scope>
    <source>
        <strain evidence="6">ATCC 17096 / DSM 198 / 6111</strain>
    </source>
</reference>
<dbReference type="InterPro" id="IPR051310">
    <property type="entry name" value="MCP_chemotaxis"/>
</dbReference>
<dbReference type="GO" id="GO:0005886">
    <property type="term" value="C:plasma membrane"/>
    <property type="evidence" value="ECO:0007669"/>
    <property type="project" value="TreeGrafter"/>
</dbReference>
<keyword evidence="3" id="KW-0812">Transmembrane</keyword>
<evidence type="ECO:0000256" key="1">
    <source>
        <dbReference type="ARBA" id="ARBA00022500"/>
    </source>
</evidence>
<keyword evidence="3" id="KW-1133">Transmembrane helix</keyword>
<protein>
    <submittedName>
        <fullName evidence="5">Methyl-accepting chemotaxis protein</fullName>
    </submittedName>
</protein>
<dbReference type="Proteomes" id="UP000006062">
    <property type="component" value="Chromosome"/>
</dbReference>
<dbReference type="GO" id="GO:0004888">
    <property type="term" value="F:transmembrane signaling receptor activity"/>
    <property type="evidence" value="ECO:0007669"/>
    <property type="project" value="TreeGrafter"/>
</dbReference>
<evidence type="ECO:0000256" key="3">
    <source>
        <dbReference type="SAM" id="Phobius"/>
    </source>
</evidence>
<evidence type="ECO:0000313" key="5">
    <source>
        <dbReference type="EMBL" id="AFL74898.1"/>
    </source>
</evidence>
<organism evidence="5 6">
    <name type="scientific">Thiocystis violascens (strain ATCC 17096 / DSM 198 / 6111)</name>
    <name type="common">Chromatium violascens</name>
    <dbReference type="NCBI Taxonomy" id="765911"/>
    <lineage>
        <taxon>Bacteria</taxon>
        <taxon>Pseudomonadati</taxon>
        <taxon>Pseudomonadota</taxon>
        <taxon>Gammaproteobacteria</taxon>
        <taxon>Chromatiales</taxon>
        <taxon>Chromatiaceae</taxon>
        <taxon>Thiocystis</taxon>
    </lineage>
</organism>
<accession>I3YD30</accession>
<dbReference type="GO" id="GO:0006935">
    <property type="term" value="P:chemotaxis"/>
    <property type="evidence" value="ECO:0007669"/>
    <property type="project" value="UniProtKB-KW"/>
</dbReference>
<comment type="similarity">
    <text evidence="2">Belongs to the methyl-accepting chemotaxis (MCP) protein family.</text>
</comment>
<sequence length="371" mass="41808">MLIRHQLNSLSAVFVGALLLLLAGAWWSWQRLDHLQTAQELTLTLNNRLLRIHLNETNFLMRLDERQATQLHQEALLFKQDLETLHSRLDAEASTIRLDALQTSLDNYLRLFDSLVADARAIGFDPESGLYGSLRKAVHQAENAVKALQRDDLLVGILQLRRDEKDFMLRSDPKYVEKFTADFVNLSQKVGDDSQVRAALTSYQEDFLALAKAQTQVGLKADQGLKAELNEKMRVIDGEFDSLQGQLTDLLLVAERRIAWTLLSISVVIAALVALLTMLITRRLNRDLGHTTEVIQNISEHYDLTLKLDLKGRNELTRMGAHFNAMLEHIRHLILQSKEAVDYLSQATSPGQSHQALLTLAGTDVSASPFL</sequence>
<dbReference type="CDD" id="cd06225">
    <property type="entry name" value="HAMP"/>
    <property type="match status" value="1"/>
</dbReference>
<dbReference type="Gene3D" id="6.10.340.10">
    <property type="match status" value="1"/>
</dbReference>
<evidence type="ECO:0000313" key="6">
    <source>
        <dbReference type="Proteomes" id="UP000006062"/>
    </source>
</evidence>
<dbReference type="eggNOG" id="COG2972">
    <property type="taxonomic scope" value="Bacteria"/>
</dbReference>
<feature type="domain" description="HAMP" evidence="4">
    <location>
        <begin position="282"/>
        <end position="335"/>
    </location>
</feature>
<dbReference type="InterPro" id="IPR032255">
    <property type="entry name" value="HBM"/>
</dbReference>
<name>I3YD30_THIV6</name>
<keyword evidence="1" id="KW-0145">Chemotaxis</keyword>
<evidence type="ECO:0000256" key="2">
    <source>
        <dbReference type="ARBA" id="ARBA00029447"/>
    </source>
</evidence>
<proteinExistence type="inferred from homology"/>
<dbReference type="AlphaFoldDB" id="I3YD30"/>
<keyword evidence="3" id="KW-0472">Membrane</keyword>